<sequence>MVMMSLPLRLPATGLWTTGLDLYPPGESAELAAELEELGLGALWLSEGLVHDPFVAAAGLLAATRSLVVGTGIAVIWGRHPHWLRASARALLDARPGRFALGLGVSHAQVVNGVLGLDFQRPLATLRTYLDDLDAPDGMRAMLGLPEAGRPPRVLAALGPRALELARDRADGAITYLVPPEHTARARALLGPDRTLIVEQSVVVGTGHDDARSRAREHIASYLGGPAYRASWQRLGFTDADLEAGGSDRLVDALVAVGEDQVAGRIAAHLAAGADHVCLQALPAEQFTGVPARQWRLLAAIGRPAAA</sequence>
<evidence type="ECO:0000313" key="3">
    <source>
        <dbReference type="EMBL" id="QXJ21139.1"/>
    </source>
</evidence>
<evidence type="ECO:0000313" key="4">
    <source>
        <dbReference type="Proteomes" id="UP001049518"/>
    </source>
</evidence>
<dbReference type="PANTHER" id="PTHR43244">
    <property type="match status" value="1"/>
</dbReference>
<dbReference type="Proteomes" id="UP001049518">
    <property type="component" value="Chromosome"/>
</dbReference>
<evidence type="ECO:0000259" key="2">
    <source>
        <dbReference type="Pfam" id="PF00296"/>
    </source>
</evidence>
<name>A0ABX8QSH2_9ACTN</name>
<gene>
    <name evidence="3" type="ORF">AGRA3207_001964</name>
</gene>
<dbReference type="NCBIfam" id="TIGR03620">
    <property type="entry name" value="F420_MSMEG_4141"/>
    <property type="match status" value="1"/>
</dbReference>
<dbReference type="Gene3D" id="3.20.20.30">
    <property type="entry name" value="Luciferase-like domain"/>
    <property type="match status" value="1"/>
</dbReference>
<keyword evidence="4" id="KW-1185">Reference proteome</keyword>
<keyword evidence="1" id="KW-0560">Oxidoreductase</keyword>
<dbReference type="RefSeq" id="WP_231334273.1">
    <property type="nucleotide sequence ID" value="NZ_CP059572.1"/>
</dbReference>
<feature type="domain" description="Luciferase-like" evidence="2">
    <location>
        <begin position="24"/>
        <end position="269"/>
    </location>
</feature>
<organism evidence="3 4">
    <name type="scientific">Actinomadura graeca</name>
    <dbReference type="NCBI Taxonomy" id="2750812"/>
    <lineage>
        <taxon>Bacteria</taxon>
        <taxon>Bacillati</taxon>
        <taxon>Actinomycetota</taxon>
        <taxon>Actinomycetes</taxon>
        <taxon>Streptosporangiales</taxon>
        <taxon>Thermomonosporaceae</taxon>
        <taxon>Actinomadura</taxon>
    </lineage>
</organism>
<dbReference type="EMBL" id="CP059572">
    <property type="protein sequence ID" value="QXJ21139.1"/>
    <property type="molecule type" value="Genomic_DNA"/>
</dbReference>
<protein>
    <submittedName>
        <fullName evidence="3">TIGR03620 family F420-dependent LLM class oxidoreductase</fullName>
    </submittedName>
</protein>
<evidence type="ECO:0000256" key="1">
    <source>
        <dbReference type="ARBA" id="ARBA00023002"/>
    </source>
</evidence>
<dbReference type="InterPro" id="IPR019922">
    <property type="entry name" value="Lucif-like_OxRdatse_MSMEG_4141"/>
</dbReference>
<dbReference type="InterPro" id="IPR050564">
    <property type="entry name" value="F420-G6PD/mer"/>
</dbReference>
<dbReference type="PANTHER" id="PTHR43244:SF1">
    <property type="entry name" value="5,10-METHYLENETETRAHYDROMETHANOPTERIN REDUCTASE"/>
    <property type="match status" value="1"/>
</dbReference>
<proteinExistence type="predicted"/>
<accession>A0ABX8QSH2</accession>
<dbReference type="Pfam" id="PF00296">
    <property type="entry name" value="Bac_luciferase"/>
    <property type="match status" value="1"/>
</dbReference>
<dbReference type="InterPro" id="IPR036661">
    <property type="entry name" value="Luciferase-like_sf"/>
</dbReference>
<dbReference type="SUPFAM" id="SSF51679">
    <property type="entry name" value="Bacterial luciferase-like"/>
    <property type="match status" value="1"/>
</dbReference>
<reference evidence="3" key="1">
    <citation type="submission" date="2020-07" db="EMBL/GenBank/DDBJ databases">
        <authorList>
            <person name="Tarantini F.S."/>
            <person name="Hong K.W."/>
            <person name="Chan K.G."/>
        </authorList>
    </citation>
    <scope>NUCLEOTIDE SEQUENCE</scope>
    <source>
        <strain evidence="3">32-07</strain>
    </source>
</reference>
<dbReference type="InterPro" id="IPR011251">
    <property type="entry name" value="Luciferase-like_dom"/>
</dbReference>